<keyword evidence="2" id="KW-0689">Ribosomal protein</keyword>
<keyword evidence="2" id="KW-0687">Ribonucleoprotein</keyword>
<protein>
    <submittedName>
        <fullName evidence="2">60S ribosomal protein L10-like protein</fullName>
    </submittedName>
</protein>
<feature type="region of interest" description="Disordered" evidence="1">
    <location>
        <begin position="64"/>
        <end position="93"/>
    </location>
</feature>
<dbReference type="EMBL" id="KE685850">
    <property type="protein sequence ID" value="ERE64218.1"/>
    <property type="molecule type" value="Genomic_DNA"/>
</dbReference>
<dbReference type="Gene3D" id="3.30.60.300">
    <property type="match status" value="1"/>
</dbReference>
<evidence type="ECO:0000256" key="1">
    <source>
        <dbReference type="SAM" id="MobiDB-lite"/>
    </source>
</evidence>
<accession>A0A061HWV8</accession>
<sequence length="93" mass="10691">MKKSFTQFNADEFEDTVAEKQLILDGHGVNYGSSHGSLDKWRGPFHYGWCQLWAGCPEVYKNHSDIMTNEPKSKPLNLPAKEHGKNEQQDIKR</sequence>
<gene>
    <name evidence="2" type="ORF">H671_xg20579</name>
</gene>
<dbReference type="GO" id="GO:0005840">
    <property type="term" value="C:ribosome"/>
    <property type="evidence" value="ECO:0007669"/>
    <property type="project" value="UniProtKB-KW"/>
</dbReference>
<dbReference type="Proteomes" id="UP000030759">
    <property type="component" value="Unassembled WGS sequence"/>
</dbReference>
<evidence type="ECO:0000313" key="3">
    <source>
        <dbReference type="Proteomes" id="UP000030759"/>
    </source>
</evidence>
<proteinExistence type="predicted"/>
<feature type="compositionally biased region" description="Basic and acidic residues" evidence="1">
    <location>
        <begin position="80"/>
        <end position="93"/>
    </location>
</feature>
<evidence type="ECO:0000313" key="2">
    <source>
        <dbReference type="EMBL" id="ERE64218.1"/>
    </source>
</evidence>
<organism evidence="2 3">
    <name type="scientific">Cricetulus griseus</name>
    <name type="common">Chinese hamster</name>
    <name type="synonym">Cricetulus barabensis griseus</name>
    <dbReference type="NCBI Taxonomy" id="10029"/>
    <lineage>
        <taxon>Eukaryota</taxon>
        <taxon>Metazoa</taxon>
        <taxon>Chordata</taxon>
        <taxon>Craniata</taxon>
        <taxon>Vertebrata</taxon>
        <taxon>Euteleostomi</taxon>
        <taxon>Mammalia</taxon>
        <taxon>Eutheria</taxon>
        <taxon>Euarchontoglires</taxon>
        <taxon>Glires</taxon>
        <taxon>Rodentia</taxon>
        <taxon>Myomorpha</taxon>
        <taxon>Muroidea</taxon>
        <taxon>Cricetidae</taxon>
        <taxon>Cricetinae</taxon>
        <taxon>Cricetulus</taxon>
    </lineage>
</organism>
<dbReference type="AlphaFoldDB" id="A0A061HWV8"/>
<name>A0A061HWV8_CRIGR</name>
<reference evidence="3" key="1">
    <citation type="journal article" date="2013" name="Nat. Biotechnol.">
        <title>Chinese hamster genome sequenced from sorted chromosomes.</title>
        <authorList>
            <person name="Brinkrolf K."/>
            <person name="Rupp O."/>
            <person name="Laux H."/>
            <person name="Kollin F."/>
            <person name="Ernst W."/>
            <person name="Linke B."/>
            <person name="Kofler R."/>
            <person name="Romand S."/>
            <person name="Hesse F."/>
            <person name="Budach W.E."/>
            <person name="Galosy S."/>
            <person name="Muller D."/>
            <person name="Noll T."/>
            <person name="Wienberg J."/>
            <person name="Jostock T."/>
            <person name="Leonard M."/>
            <person name="Grillari J."/>
            <person name="Tauch A."/>
            <person name="Goesmann A."/>
            <person name="Helk B."/>
            <person name="Mott J.E."/>
            <person name="Puhler A."/>
            <person name="Borth N."/>
        </authorList>
    </citation>
    <scope>NUCLEOTIDE SEQUENCE [LARGE SCALE GENOMIC DNA]</scope>
    <source>
        <strain evidence="3">17A/GY</strain>
    </source>
</reference>